<sequence>MSDGPLKILGLTGSPTWIQTMDNMLTVKQLKAKAVKEFPWTPGQTEDNVRLTLDGKALEDSTPLLECKFLPSSALHLVMKVHGG</sequence>
<dbReference type="InterPro" id="IPR029071">
    <property type="entry name" value="Ubiquitin-like_domsf"/>
</dbReference>
<dbReference type="InterPro" id="IPR000626">
    <property type="entry name" value="Ubiquitin-like_dom"/>
</dbReference>
<organism evidence="2 3">
    <name type="scientific">Channa striata</name>
    <name type="common">Snakehead murrel</name>
    <name type="synonym">Ophicephalus striatus</name>
    <dbReference type="NCBI Taxonomy" id="64152"/>
    <lineage>
        <taxon>Eukaryota</taxon>
        <taxon>Metazoa</taxon>
        <taxon>Chordata</taxon>
        <taxon>Craniata</taxon>
        <taxon>Vertebrata</taxon>
        <taxon>Euteleostomi</taxon>
        <taxon>Actinopterygii</taxon>
        <taxon>Neopterygii</taxon>
        <taxon>Teleostei</taxon>
        <taxon>Neoteleostei</taxon>
        <taxon>Acanthomorphata</taxon>
        <taxon>Anabantaria</taxon>
        <taxon>Anabantiformes</taxon>
        <taxon>Channoidei</taxon>
        <taxon>Channidae</taxon>
        <taxon>Channa</taxon>
    </lineage>
</organism>
<dbReference type="PROSITE" id="PS50053">
    <property type="entry name" value="UBIQUITIN_2"/>
    <property type="match status" value="1"/>
</dbReference>
<evidence type="ECO:0000259" key="1">
    <source>
        <dbReference type="PROSITE" id="PS50053"/>
    </source>
</evidence>
<dbReference type="EMBL" id="JAUPFM010000001">
    <property type="protein sequence ID" value="KAK2863054.1"/>
    <property type="molecule type" value="Genomic_DNA"/>
</dbReference>
<accession>A0AA88NRM4</accession>
<name>A0AA88NRM4_CHASR</name>
<gene>
    <name evidence="2" type="ORF">Q5P01_002587</name>
</gene>
<comment type="caution">
    <text evidence="2">The sequence shown here is derived from an EMBL/GenBank/DDBJ whole genome shotgun (WGS) entry which is preliminary data.</text>
</comment>
<dbReference type="AlphaFoldDB" id="A0AA88NRM4"/>
<proteinExistence type="predicted"/>
<feature type="domain" description="Ubiquitin-like" evidence="1">
    <location>
        <begin position="26"/>
        <end position="84"/>
    </location>
</feature>
<reference evidence="2" key="1">
    <citation type="submission" date="2023-07" db="EMBL/GenBank/DDBJ databases">
        <title>Chromosome-level Genome Assembly of Striped Snakehead (Channa striata).</title>
        <authorList>
            <person name="Liu H."/>
        </authorList>
    </citation>
    <scope>NUCLEOTIDE SEQUENCE</scope>
    <source>
        <strain evidence="2">Gz</strain>
        <tissue evidence="2">Muscle</tissue>
    </source>
</reference>
<evidence type="ECO:0000313" key="2">
    <source>
        <dbReference type="EMBL" id="KAK2863054.1"/>
    </source>
</evidence>
<dbReference type="Pfam" id="PF00240">
    <property type="entry name" value="ubiquitin"/>
    <property type="match status" value="1"/>
</dbReference>
<dbReference type="SUPFAM" id="SSF54236">
    <property type="entry name" value="Ubiquitin-like"/>
    <property type="match status" value="1"/>
</dbReference>
<dbReference type="Proteomes" id="UP001187415">
    <property type="component" value="Unassembled WGS sequence"/>
</dbReference>
<dbReference type="CDD" id="cd17039">
    <property type="entry name" value="Ubl_ubiquitin_like"/>
    <property type="match status" value="1"/>
</dbReference>
<keyword evidence="3" id="KW-1185">Reference proteome</keyword>
<protein>
    <recommendedName>
        <fullName evidence="1">Ubiquitin-like domain-containing protein</fullName>
    </recommendedName>
</protein>
<dbReference type="Gene3D" id="3.10.20.90">
    <property type="entry name" value="Phosphatidylinositol 3-kinase Catalytic Subunit, Chain A, domain 1"/>
    <property type="match status" value="1"/>
</dbReference>
<evidence type="ECO:0000313" key="3">
    <source>
        <dbReference type="Proteomes" id="UP001187415"/>
    </source>
</evidence>